<evidence type="ECO:0008006" key="5">
    <source>
        <dbReference type="Google" id="ProtNLM"/>
    </source>
</evidence>
<sequence length="123" mass="13713">MDSKIFLVLFVLLAVAKTSTGLKCYACSSSPSIYSRDCDLGTPNVRSGTCPTNLKKYYCITRRTNDANGNSTVLRDCSSNPTSKDYSCNSDYCNPATTTRPHIWIWTFGFLVISFFLNIGNFF</sequence>
<reference evidence="3 4" key="1">
    <citation type="journal article" date="2011" name="Science">
        <title>The ecoresponsive genome of Daphnia pulex.</title>
        <authorList>
            <person name="Colbourne J.K."/>
            <person name="Pfrender M.E."/>
            <person name="Gilbert D."/>
            <person name="Thomas W.K."/>
            <person name="Tucker A."/>
            <person name="Oakley T.H."/>
            <person name="Tokishita S."/>
            <person name="Aerts A."/>
            <person name="Arnold G.J."/>
            <person name="Basu M.K."/>
            <person name="Bauer D.J."/>
            <person name="Caceres C.E."/>
            <person name="Carmel L."/>
            <person name="Casola C."/>
            <person name="Choi J.H."/>
            <person name="Detter J.C."/>
            <person name="Dong Q."/>
            <person name="Dusheyko S."/>
            <person name="Eads B.D."/>
            <person name="Frohlich T."/>
            <person name="Geiler-Samerotte K.A."/>
            <person name="Gerlach D."/>
            <person name="Hatcher P."/>
            <person name="Jogdeo S."/>
            <person name="Krijgsveld J."/>
            <person name="Kriventseva E.V."/>
            <person name="Kultz D."/>
            <person name="Laforsch C."/>
            <person name="Lindquist E."/>
            <person name="Lopez J."/>
            <person name="Manak J.R."/>
            <person name="Muller J."/>
            <person name="Pangilinan J."/>
            <person name="Patwardhan R.P."/>
            <person name="Pitluck S."/>
            <person name="Pritham E.J."/>
            <person name="Rechtsteiner A."/>
            <person name="Rho M."/>
            <person name="Rogozin I.B."/>
            <person name="Sakarya O."/>
            <person name="Salamov A."/>
            <person name="Schaack S."/>
            <person name="Shapiro H."/>
            <person name="Shiga Y."/>
            <person name="Skalitzky C."/>
            <person name="Smith Z."/>
            <person name="Souvorov A."/>
            <person name="Sung W."/>
            <person name="Tang Z."/>
            <person name="Tsuchiya D."/>
            <person name="Tu H."/>
            <person name="Vos H."/>
            <person name="Wang M."/>
            <person name="Wolf Y.I."/>
            <person name="Yamagata H."/>
            <person name="Yamada T."/>
            <person name="Ye Y."/>
            <person name="Shaw J.R."/>
            <person name="Andrews J."/>
            <person name="Crease T.J."/>
            <person name="Tang H."/>
            <person name="Lucas S.M."/>
            <person name="Robertson H.M."/>
            <person name="Bork P."/>
            <person name="Koonin E.V."/>
            <person name="Zdobnov E.M."/>
            <person name="Grigoriev I.V."/>
            <person name="Lynch M."/>
            <person name="Boore J.L."/>
        </authorList>
    </citation>
    <scope>NUCLEOTIDE SEQUENCE [LARGE SCALE GENOMIC DNA]</scope>
</reference>
<keyword evidence="1" id="KW-0812">Transmembrane</keyword>
<keyword evidence="4" id="KW-1185">Reference proteome</keyword>
<protein>
    <recommendedName>
        <fullName evidence="5">UPAR/Ly6 domain-containing protein</fullName>
    </recommendedName>
</protein>
<dbReference type="KEGG" id="dpx:DAPPUDRAFT_302820"/>
<proteinExistence type="predicted"/>
<keyword evidence="2" id="KW-0732">Signal</keyword>
<dbReference type="InParanoid" id="E9GF29"/>
<evidence type="ECO:0000313" key="4">
    <source>
        <dbReference type="Proteomes" id="UP000000305"/>
    </source>
</evidence>
<evidence type="ECO:0000256" key="1">
    <source>
        <dbReference type="SAM" id="Phobius"/>
    </source>
</evidence>
<accession>E9GF29</accession>
<dbReference type="Proteomes" id="UP000000305">
    <property type="component" value="Unassembled WGS sequence"/>
</dbReference>
<evidence type="ECO:0000313" key="3">
    <source>
        <dbReference type="EMBL" id="EFX81972.1"/>
    </source>
</evidence>
<dbReference type="HOGENOM" id="CLU_2017498_0_0_1"/>
<gene>
    <name evidence="3" type="ORF">DAPPUDRAFT_302820</name>
</gene>
<keyword evidence="1" id="KW-0472">Membrane</keyword>
<feature type="transmembrane region" description="Helical" evidence="1">
    <location>
        <begin position="103"/>
        <end position="122"/>
    </location>
</feature>
<feature type="signal peptide" evidence="2">
    <location>
        <begin position="1"/>
        <end position="21"/>
    </location>
</feature>
<keyword evidence="1" id="KW-1133">Transmembrane helix</keyword>
<dbReference type="OrthoDB" id="6345468at2759"/>
<name>E9GF29_DAPPU</name>
<evidence type="ECO:0000256" key="2">
    <source>
        <dbReference type="SAM" id="SignalP"/>
    </source>
</evidence>
<organism evidence="3 4">
    <name type="scientific">Daphnia pulex</name>
    <name type="common">Water flea</name>
    <dbReference type="NCBI Taxonomy" id="6669"/>
    <lineage>
        <taxon>Eukaryota</taxon>
        <taxon>Metazoa</taxon>
        <taxon>Ecdysozoa</taxon>
        <taxon>Arthropoda</taxon>
        <taxon>Crustacea</taxon>
        <taxon>Branchiopoda</taxon>
        <taxon>Diplostraca</taxon>
        <taxon>Cladocera</taxon>
        <taxon>Anomopoda</taxon>
        <taxon>Daphniidae</taxon>
        <taxon>Daphnia</taxon>
    </lineage>
</organism>
<dbReference type="AlphaFoldDB" id="E9GF29"/>
<feature type="chain" id="PRO_5003240931" description="UPAR/Ly6 domain-containing protein" evidence="2">
    <location>
        <begin position="22"/>
        <end position="123"/>
    </location>
</feature>
<dbReference type="EMBL" id="GL732541">
    <property type="protein sequence ID" value="EFX81972.1"/>
    <property type="molecule type" value="Genomic_DNA"/>
</dbReference>